<dbReference type="AlphaFoldDB" id="A0A4Q9DED4"/>
<protein>
    <submittedName>
        <fullName evidence="6">Zn-dependent alcohol dehydrogenase</fullName>
    </submittedName>
</protein>
<dbReference type="Gene3D" id="3.90.180.10">
    <property type="entry name" value="Medium-chain alcohol dehydrogenases, catalytic domain"/>
    <property type="match status" value="1"/>
</dbReference>
<organism evidence="6 7">
    <name type="scientific">Paenibacillus thalictri</name>
    <dbReference type="NCBI Taxonomy" id="2527873"/>
    <lineage>
        <taxon>Bacteria</taxon>
        <taxon>Bacillati</taxon>
        <taxon>Bacillota</taxon>
        <taxon>Bacilli</taxon>
        <taxon>Bacillales</taxon>
        <taxon>Paenibacillaceae</taxon>
        <taxon>Paenibacillus</taxon>
    </lineage>
</organism>
<evidence type="ECO:0000256" key="3">
    <source>
        <dbReference type="ARBA" id="ARBA00023002"/>
    </source>
</evidence>
<dbReference type="InterPro" id="IPR002328">
    <property type="entry name" value="ADH_Zn_CS"/>
</dbReference>
<dbReference type="InterPro" id="IPR020843">
    <property type="entry name" value="ER"/>
</dbReference>
<comment type="caution">
    <text evidence="6">The sequence shown here is derived from an EMBL/GenBank/DDBJ whole genome shotgun (WGS) entry which is preliminary data.</text>
</comment>
<dbReference type="InterPro" id="IPR013154">
    <property type="entry name" value="ADH-like_N"/>
</dbReference>
<gene>
    <name evidence="6" type="ORF">EYB31_34525</name>
</gene>
<accession>A0A4Q9DED4</accession>
<evidence type="ECO:0000313" key="6">
    <source>
        <dbReference type="EMBL" id="TBL69893.1"/>
    </source>
</evidence>
<dbReference type="Pfam" id="PF00107">
    <property type="entry name" value="ADH_zinc_N"/>
    <property type="match status" value="1"/>
</dbReference>
<dbReference type="InterPro" id="IPR050129">
    <property type="entry name" value="Zn_alcohol_dh"/>
</dbReference>
<dbReference type="RefSeq" id="WP_131018158.1">
    <property type="nucleotide sequence ID" value="NZ_SIRE01000035.1"/>
</dbReference>
<dbReference type="Gene3D" id="3.40.50.720">
    <property type="entry name" value="NAD(P)-binding Rossmann-like Domain"/>
    <property type="match status" value="1"/>
</dbReference>
<dbReference type="GO" id="GO:0008270">
    <property type="term" value="F:zinc ion binding"/>
    <property type="evidence" value="ECO:0007669"/>
    <property type="project" value="InterPro"/>
</dbReference>
<dbReference type="PANTHER" id="PTHR43401">
    <property type="entry name" value="L-THREONINE 3-DEHYDROGENASE"/>
    <property type="match status" value="1"/>
</dbReference>
<keyword evidence="1 4" id="KW-0479">Metal-binding</keyword>
<evidence type="ECO:0000259" key="5">
    <source>
        <dbReference type="SMART" id="SM00829"/>
    </source>
</evidence>
<name>A0A4Q9DED4_9BACL</name>
<dbReference type="Pfam" id="PF08240">
    <property type="entry name" value="ADH_N"/>
    <property type="match status" value="1"/>
</dbReference>
<dbReference type="SUPFAM" id="SSF51735">
    <property type="entry name" value="NAD(P)-binding Rossmann-fold domains"/>
    <property type="match status" value="1"/>
</dbReference>
<evidence type="ECO:0000313" key="7">
    <source>
        <dbReference type="Proteomes" id="UP000293142"/>
    </source>
</evidence>
<dbReference type="PROSITE" id="PS00059">
    <property type="entry name" value="ADH_ZINC"/>
    <property type="match status" value="1"/>
</dbReference>
<evidence type="ECO:0000256" key="1">
    <source>
        <dbReference type="ARBA" id="ARBA00022723"/>
    </source>
</evidence>
<feature type="domain" description="Enoyl reductase (ER)" evidence="5">
    <location>
        <begin position="12"/>
        <end position="340"/>
    </location>
</feature>
<comment type="similarity">
    <text evidence="4">Belongs to the zinc-containing alcohol dehydrogenase family.</text>
</comment>
<dbReference type="InterPro" id="IPR036291">
    <property type="entry name" value="NAD(P)-bd_dom_sf"/>
</dbReference>
<comment type="cofactor">
    <cofactor evidence="4">
        <name>Zn(2+)</name>
        <dbReference type="ChEBI" id="CHEBI:29105"/>
    </cofactor>
</comment>
<dbReference type="InterPro" id="IPR011032">
    <property type="entry name" value="GroES-like_sf"/>
</dbReference>
<dbReference type="GO" id="GO:0016491">
    <property type="term" value="F:oxidoreductase activity"/>
    <property type="evidence" value="ECO:0007669"/>
    <property type="project" value="UniProtKB-KW"/>
</dbReference>
<keyword evidence="2 4" id="KW-0862">Zinc</keyword>
<dbReference type="Proteomes" id="UP000293142">
    <property type="component" value="Unassembled WGS sequence"/>
</dbReference>
<evidence type="ECO:0000256" key="2">
    <source>
        <dbReference type="ARBA" id="ARBA00022833"/>
    </source>
</evidence>
<reference evidence="6 7" key="1">
    <citation type="submission" date="2019-02" db="EMBL/GenBank/DDBJ databases">
        <title>Paenibacillus sp. nov., isolated from surface-sterilized tissue of Thalictrum simplex L.</title>
        <authorList>
            <person name="Tuo L."/>
        </authorList>
    </citation>
    <scope>NUCLEOTIDE SEQUENCE [LARGE SCALE GENOMIC DNA]</scope>
    <source>
        <strain evidence="6 7">N2SHLJ1</strain>
    </source>
</reference>
<dbReference type="SUPFAM" id="SSF50129">
    <property type="entry name" value="GroES-like"/>
    <property type="match status" value="1"/>
</dbReference>
<dbReference type="EMBL" id="SIRE01000035">
    <property type="protein sequence ID" value="TBL69893.1"/>
    <property type="molecule type" value="Genomic_DNA"/>
</dbReference>
<keyword evidence="7" id="KW-1185">Reference proteome</keyword>
<sequence>MKALMKTGRGYGNVELRDVEEPVCADNSVKIEVRYTGICGTDLHILHDTFMNYPPVVLGHEFSGVIAEVGAAVKHHRVGSRVTVLPSTAVTCGTCSYCRQGKYMFCPQRRGMGYGVHGSFTKYVVVREDMVYRLPDHIPLEVAALAEPLACAVNALEELTSIQAGDRVLISGPGPIGLLCLALLVGRGIRVVVAGTTEDAERLQLARKLGADLTVDVLKEDLHSIVQAETGGLGMDVAIECAGAGPSISNCLHALKKMGKFIQVGIAGKQVTLDYDLILFKQIQLYGSVGHSLSTWDRVIRIFEQNKIRLQDVITHQFPLSQWQEAFELCEKKRGGKVLLYYDDNKEGGNAFESGC</sequence>
<dbReference type="PANTHER" id="PTHR43401:SF2">
    <property type="entry name" value="L-THREONINE 3-DEHYDROGENASE"/>
    <property type="match status" value="1"/>
</dbReference>
<dbReference type="OrthoDB" id="9777057at2"/>
<evidence type="ECO:0000256" key="4">
    <source>
        <dbReference type="RuleBase" id="RU361277"/>
    </source>
</evidence>
<keyword evidence="3" id="KW-0560">Oxidoreductase</keyword>
<dbReference type="InterPro" id="IPR013149">
    <property type="entry name" value="ADH-like_C"/>
</dbReference>
<proteinExistence type="inferred from homology"/>
<dbReference type="CDD" id="cd08258">
    <property type="entry name" value="Zn_ADH4"/>
    <property type="match status" value="1"/>
</dbReference>
<dbReference type="SMART" id="SM00829">
    <property type="entry name" value="PKS_ER"/>
    <property type="match status" value="1"/>
</dbReference>